<dbReference type="InterPro" id="IPR016541">
    <property type="entry name" value="UCP008505"/>
</dbReference>
<sequence>MLLTIFSSLMANPFVVDSNFFIQAYRMHYPMDVVPGFWLKVKELAEKGKIVSIDKVKDEIHLNKDVLTLWCEANLPNNFFKDTDHIIKEYIVVSNWAHSQSTRYNLVALNEFLDANEADAWLIAYALANGGKIVTHEISEPNRKNKVKIPDVCLQFGIQCVNTIEMFRLLGEYF</sequence>
<dbReference type="STRING" id="1150600.ADIARSV_0460"/>
<evidence type="ECO:0000313" key="1">
    <source>
        <dbReference type="EMBL" id="EOR96355.1"/>
    </source>
</evidence>
<name>R9GXW9_9SPHI</name>
<gene>
    <name evidence="1" type="ORF">ADIARSV_0460</name>
</gene>
<accession>R9GXW9</accession>
<comment type="caution">
    <text evidence="1">The sequence shown here is derived from an EMBL/GenBank/DDBJ whole genome shotgun (WGS) entry which is preliminary data.</text>
</comment>
<evidence type="ECO:0000313" key="2">
    <source>
        <dbReference type="Proteomes" id="UP000014174"/>
    </source>
</evidence>
<reference evidence="1 2" key="1">
    <citation type="journal article" date="2013" name="Genome Announc.">
        <title>Draft Genome Sequence of Arcticibacter svalbardensis Strain MN12-7T, a Member of the Family Sphingobacteriaceae Isolated from an Arctic Soil Sample.</title>
        <authorList>
            <person name="Shivaji S."/>
            <person name="Ara S."/>
            <person name="Prasad S."/>
            <person name="Manasa B.P."/>
            <person name="Begum Z."/>
            <person name="Singh A."/>
            <person name="Kumar Pinnaka A."/>
        </authorList>
    </citation>
    <scope>NUCLEOTIDE SEQUENCE [LARGE SCALE GENOMIC DNA]</scope>
    <source>
        <strain evidence="1 2">MN12-7</strain>
    </source>
</reference>
<organism evidence="1 2">
    <name type="scientific">Arcticibacter svalbardensis MN12-7</name>
    <dbReference type="NCBI Taxonomy" id="1150600"/>
    <lineage>
        <taxon>Bacteria</taxon>
        <taxon>Pseudomonadati</taxon>
        <taxon>Bacteroidota</taxon>
        <taxon>Sphingobacteriia</taxon>
        <taxon>Sphingobacteriales</taxon>
        <taxon>Sphingobacteriaceae</taxon>
        <taxon>Arcticibacter</taxon>
    </lineage>
</organism>
<dbReference type="eggNOG" id="COG1487">
    <property type="taxonomic scope" value="Bacteria"/>
</dbReference>
<dbReference type="Pfam" id="PF14367">
    <property type="entry name" value="DUF4411"/>
    <property type="match status" value="1"/>
</dbReference>
<protein>
    <submittedName>
        <fullName evidence="1">PIN domain protein</fullName>
    </submittedName>
</protein>
<dbReference type="EMBL" id="AQPN01000018">
    <property type="protein sequence ID" value="EOR96355.1"/>
    <property type="molecule type" value="Genomic_DNA"/>
</dbReference>
<keyword evidence="2" id="KW-1185">Reference proteome</keyword>
<dbReference type="AlphaFoldDB" id="R9GXW9"/>
<proteinExistence type="predicted"/>
<dbReference type="Proteomes" id="UP000014174">
    <property type="component" value="Unassembled WGS sequence"/>
</dbReference>